<keyword evidence="4" id="KW-1185">Reference proteome</keyword>
<dbReference type="InterPro" id="IPR055343">
    <property type="entry name" value="CREG_beta-barrel"/>
</dbReference>
<evidence type="ECO:0000313" key="3">
    <source>
        <dbReference type="EMBL" id="SCY47787.1"/>
    </source>
</evidence>
<accession>A0A1G5G8V2</accession>
<sequence length="252" mass="27414">MEKKEPILPVDDEARLLAKRLMRTARSGALATNGAEDGMPFASLVSVGTDLDGTPVILTSQLSVHTRLLAADARCSLLLSAIGKGDPLAHPRLTLLAQAERLEPGSERAQAIRRRYLLQHPKAALYVDFPDFAFWRLNVSWGSLNGGFGRAYRMERGDLLADLSAFPDFAELEAGAVEHMNEDHAEAVGLYATKLCGAKEGPWRLIGIDPEGLQMALGDELIRLNFATPLTGSGELRMKLVELAKEARAKDV</sequence>
<dbReference type="Pfam" id="PF10615">
    <property type="entry name" value="DUF2470"/>
    <property type="match status" value="1"/>
</dbReference>
<dbReference type="GO" id="GO:0005737">
    <property type="term" value="C:cytoplasm"/>
    <property type="evidence" value="ECO:0007669"/>
    <property type="project" value="UniProtKB-ARBA"/>
</dbReference>
<dbReference type="EMBL" id="FMVJ01000004">
    <property type="protein sequence ID" value="SCY47787.1"/>
    <property type="molecule type" value="Genomic_DNA"/>
</dbReference>
<evidence type="ECO:0000259" key="2">
    <source>
        <dbReference type="Pfam" id="PF13883"/>
    </source>
</evidence>
<dbReference type="SUPFAM" id="SSF50475">
    <property type="entry name" value="FMN-binding split barrel"/>
    <property type="match status" value="1"/>
</dbReference>
<organism evidence="3 4">
    <name type="scientific">Microvirga guangxiensis</name>
    <dbReference type="NCBI Taxonomy" id="549386"/>
    <lineage>
        <taxon>Bacteria</taxon>
        <taxon>Pseudomonadati</taxon>
        <taxon>Pseudomonadota</taxon>
        <taxon>Alphaproteobacteria</taxon>
        <taxon>Hyphomicrobiales</taxon>
        <taxon>Methylobacteriaceae</taxon>
        <taxon>Microvirga</taxon>
    </lineage>
</organism>
<evidence type="ECO:0000259" key="1">
    <source>
        <dbReference type="Pfam" id="PF10615"/>
    </source>
</evidence>
<evidence type="ECO:0000313" key="4">
    <source>
        <dbReference type="Proteomes" id="UP000199569"/>
    </source>
</evidence>
<dbReference type="InterPro" id="IPR019595">
    <property type="entry name" value="DUF2470"/>
</dbReference>
<dbReference type="STRING" id="549386.SAMN02927923_01420"/>
<dbReference type="Pfam" id="PF13883">
    <property type="entry name" value="CREG_beta-barrel"/>
    <property type="match status" value="1"/>
</dbReference>
<feature type="domain" description="DUF2470" evidence="1">
    <location>
        <begin position="174"/>
        <end position="243"/>
    </location>
</feature>
<dbReference type="Gene3D" id="3.20.180.10">
    <property type="entry name" value="PNP-oxidase-like"/>
    <property type="match status" value="1"/>
</dbReference>
<feature type="domain" description="CREG-like beta-barrel" evidence="2">
    <location>
        <begin position="15"/>
        <end position="151"/>
    </location>
</feature>
<dbReference type="Proteomes" id="UP000199569">
    <property type="component" value="Unassembled WGS sequence"/>
</dbReference>
<reference evidence="4" key="1">
    <citation type="submission" date="2016-10" db="EMBL/GenBank/DDBJ databases">
        <authorList>
            <person name="Varghese N."/>
            <person name="Submissions S."/>
        </authorList>
    </citation>
    <scope>NUCLEOTIDE SEQUENCE [LARGE SCALE GENOMIC DNA]</scope>
    <source>
        <strain evidence="4">CGMCC 1.7666</strain>
    </source>
</reference>
<dbReference type="Gene3D" id="2.30.110.10">
    <property type="entry name" value="Electron Transport, Fmn-binding Protein, Chain A"/>
    <property type="match status" value="1"/>
</dbReference>
<protein>
    <submittedName>
        <fullName evidence="3">Uncharacterized protein</fullName>
    </submittedName>
</protein>
<dbReference type="InterPro" id="IPR012349">
    <property type="entry name" value="Split_barrel_FMN-bd"/>
</dbReference>
<dbReference type="AlphaFoldDB" id="A0A1G5G8V2"/>
<dbReference type="PANTHER" id="PTHR13343:SF17">
    <property type="entry name" value="CELLULAR REPRESSOR OF E1A-STIMULATED GENES, ISOFORM A"/>
    <property type="match status" value="1"/>
</dbReference>
<dbReference type="PANTHER" id="PTHR13343">
    <property type="entry name" value="CREG1 PROTEIN"/>
    <property type="match status" value="1"/>
</dbReference>
<dbReference type="InterPro" id="IPR037119">
    <property type="entry name" value="Haem_oxidase_HugZ-like_sf"/>
</dbReference>
<proteinExistence type="predicted"/>
<name>A0A1G5G8V2_9HYPH</name>
<gene>
    <name evidence="3" type="ORF">SAMN02927923_01420</name>
</gene>